<name>X1A107_9ZZZZ</name>
<protein>
    <submittedName>
        <fullName evidence="1">Uncharacterized protein</fullName>
    </submittedName>
</protein>
<comment type="caution">
    <text evidence="1">The sequence shown here is derived from an EMBL/GenBank/DDBJ whole genome shotgun (WGS) entry which is preliminary data.</text>
</comment>
<feature type="non-terminal residue" evidence="1">
    <location>
        <position position="1"/>
    </location>
</feature>
<gene>
    <name evidence="1" type="ORF">S01H4_17690</name>
</gene>
<dbReference type="AlphaFoldDB" id="X1A107"/>
<sequence>SDLNLDFFQGDLAVLGIDPPEDENDIPDAAGQAEGLPIAFKVRSKDEFTNVDFIGLLEGVEVAEPEAEKVEESSEEELTAEDITAMGVADDYDALQAIIVEYALDIVQDDYATYAEVADLIIEALEL</sequence>
<reference evidence="1" key="1">
    <citation type="journal article" date="2014" name="Front. Microbiol.">
        <title>High frequency of phylogenetically diverse reductive dehalogenase-homologous genes in deep subseafloor sedimentary metagenomes.</title>
        <authorList>
            <person name="Kawai M."/>
            <person name="Futagami T."/>
            <person name="Toyoda A."/>
            <person name="Takaki Y."/>
            <person name="Nishi S."/>
            <person name="Hori S."/>
            <person name="Arai W."/>
            <person name="Tsubouchi T."/>
            <person name="Morono Y."/>
            <person name="Uchiyama I."/>
            <person name="Ito T."/>
            <person name="Fujiyama A."/>
            <person name="Inagaki F."/>
            <person name="Takami H."/>
        </authorList>
    </citation>
    <scope>NUCLEOTIDE SEQUENCE</scope>
    <source>
        <strain evidence="1">Expedition CK06-06</strain>
    </source>
</reference>
<organism evidence="1">
    <name type="scientific">marine sediment metagenome</name>
    <dbReference type="NCBI Taxonomy" id="412755"/>
    <lineage>
        <taxon>unclassified sequences</taxon>
        <taxon>metagenomes</taxon>
        <taxon>ecological metagenomes</taxon>
    </lineage>
</organism>
<accession>X1A107</accession>
<proteinExistence type="predicted"/>
<dbReference type="EMBL" id="BART01007806">
    <property type="protein sequence ID" value="GAG63847.1"/>
    <property type="molecule type" value="Genomic_DNA"/>
</dbReference>
<evidence type="ECO:0000313" key="1">
    <source>
        <dbReference type="EMBL" id="GAG63847.1"/>
    </source>
</evidence>